<keyword evidence="4" id="KW-1185">Reference proteome</keyword>
<keyword evidence="2" id="KW-0378">Hydrolase</keyword>
<dbReference type="EC" id="3.5.1.88" evidence="2"/>
<dbReference type="Proteomes" id="UP000295066">
    <property type="component" value="Unassembled WGS sequence"/>
</dbReference>
<keyword evidence="2" id="KW-0408">Iron</keyword>
<reference evidence="3 4" key="1">
    <citation type="submission" date="2019-03" db="EMBL/GenBank/DDBJ databases">
        <title>Genomic Encyclopedia of Type Strains, Phase IV (KMG-IV): sequencing the most valuable type-strain genomes for metagenomic binning, comparative biology and taxonomic classification.</title>
        <authorList>
            <person name="Goeker M."/>
        </authorList>
    </citation>
    <scope>NUCLEOTIDE SEQUENCE [LARGE SCALE GENOMIC DNA]</scope>
    <source>
        <strain evidence="3 4">DSM 25964</strain>
    </source>
</reference>
<protein>
    <recommendedName>
        <fullName evidence="2">Peptide deformylase</fullName>
        <shortName evidence="2">PDF</shortName>
        <ecNumber evidence="2">3.5.1.88</ecNumber>
    </recommendedName>
    <alternativeName>
        <fullName evidence="2">Polypeptide deformylase</fullName>
    </alternativeName>
</protein>
<evidence type="ECO:0000313" key="3">
    <source>
        <dbReference type="EMBL" id="TDY52603.1"/>
    </source>
</evidence>
<dbReference type="CDD" id="cd00487">
    <property type="entry name" value="Pep_deformylase"/>
    <property type="match status" value="1"/>
</dbReference>
<comment type="function">
    <text evidence="2">Removes the formyl group from the N-terminal Met of newly synthesized proteins. Requires at least a dipeptide for an efficient rate of reaction. N-terminal L-methionine is a prerequisite for activity but the enzyme has broad specificity at other positions.</text>
</comment>
<evidence type="ECO:0000256" key="1">
    <source>
        <dbReference type="ARBA" id="ARBA00010759"/>
    </source>
</evidence>
<dbReference type="GO" id="GO:0046872">
    <property type="term" value="F:metal ion binding"/>
    <property type="evidence" value="ECO:0007669"/>
    <property type="project" value="UniProtKB-KW"/>
</dbReference>
<dbReference type="HAMAP" id="MF_00163">
    <property type="entry name" value="Pep_deformylase"/>
    <property type="match status" value="1"/>
</dbReference>
<feature type="binding site" evidence="2">
    <location>
        <position position="141"/>
    </location>
    <ligand>
        <name>Fe cation</name>
        <dbReference type="ChEBI" id="CHEBI:24875"/>
    </ligand>
</feature>
<feature type="binding site" evidence="2">
    <location>
        <position position="94"/>
    </location>
    <ligand>
        <name>Fe cation</name>
        <dbReference type="ChEBI" id="CHEBI:24875"/>
    </ligand>
</feature>
<dbReference type="PANTHER" id="PTHR10458">
    <property type="entry name" value="PEPTIDE DEFORMYLASE"/>
    <property type="match status" value="1"/>
</dbReference>
<comment type="cofactor">
    <cofactor evidence="2">
        <name>Fe(2+)</name>
        <dbReference type="ChEBI" id="CHEBI:29033"/>
    </cofactor>
    <text evidence="2">Binds 1 Fe(2+) ion.</text>
</comment>
<proteinExistence type="inferred from homology"/>
<gene>
    <name evidence="2" type="primary">def</name>
    <name evidence="3" type="ORF">C8D99_1356</name>
</gene>
<dbReference type="EMBL" id="SORI01000035">
    <property type="protein sequence ID" value="TDY52603.1"/>
    <property type="molecule type" value="Genomic_DNA"/>
</dbReference>
<accession>A0A4R8M031</accession>
<feature type="active site" evidence="2">
    <location>
        <position position="138"/>
    </location>
</feature>
<dbReference type="OrthoDB" id="9784988at2"/>
<sequence length="184" mass="20959">MKRPVLILGDPLLRRKCAPVEDFSDPLLNEEMEDLMEALELFRKEHGFGRGIAAPQIGIPKRLIALNLGKGSFVIANPEIVSRSPETFTLWDDCMSFPDLMVRVRRHRSVSIRYRDEKGTLQEWTDIGIAESELLQHELDHLDGVLAVDRAIATGDIVYMAEYRKHKNFYDSQCDYSIVPTIGS</sequence>
<feature type="binding site" evidence="2">
    <location>
        <position position="137"/>
    </location>
    <ligand>
        <name>Fe cation</name>
        <dbReference type="ChEBI" id="CHEBI:24875"/>
    </ligand>
</feature>
<comment type="caution">
    <text evidence="3">The sequence shown here is derived from an EMBL/GenBank/DDBJ whole genome shotgun (WGS) entry which is preliminary data.</text>
</comment>
<name>A0A4R8M031_9BACT</name>
<dbReference type="AlphaFoldDB" id="A0A4R8M031"/>
<dbReference type="GO" id="GO:0042586">
    <property type="term" value="F:peptide deformylase activity"/>
    <property type="evidence" value="ECO:0007669"/>
    <property type="project" value="UniProtKB-UniRule"/>
</dbReference>
<dbReference type="RefSeq" id="WP_133959214.1">
    <property type="nucleotide sequence ID" value="NZ_SORI01000035.1"/>
</dbReference>
<keyword evidence="2" id="KW-0648">Protein biosynthesis</keyword>
<evidence type="ECO:0000256" key="2">
    <source>
        <dbReference type="HAMAP-Rule" id="MF_00163"/>
    </source>
</evidence>
<dbReference type="PIRSF" id="PIRSF004749">
    <property type="entry name" value="Pep_def"/>
    <property type="match status" value="1"/>
</dbReference>
<dbReference type="Pfam" id="PF01327">
    <property type="entry name" value="Pep_deformylase"/>
    <property type="match status" value="1"/>
</dbReference>
<dbReference type="PRINTS" id="PR01576">
    <property type="entry name" value="PDEFORMYLASE"/>
</dbReference>
<comment type="catalytic activity">
    <reaction evidence="2">
        <text>N-terminal N-formyl-L-methionyl-[peptide] + H2O = N-terminal L-methionyl-[peptide] + formate</text>
        <dbReference type="Rhea" id="RHEA:24420"/>
        <dbReference type="Rhea" id="RHEA-COMP:10639"/>
        <dbReference type="Rhea" id="RHEA-COMP:10640"/>
        <dbReference type="ChEBI" id="CHEBI:15377"/>
        <dbReference type="ChEBI" id="CHEBI:15740"/>
        <dbReference type="ChEBI" id="CHEBI:49298"/>
        <dbReference type="ChEBI" id="CHEBI:64731"/>
        <dbReference type="EC" id="3.5.1.88"/>
    </reaction>
</comment>
<comment type="similarity">
    <text evidence="1 2">Belongs to the polypeptide deformylase family.</text>
</comment>
<evidence type="ECO:0000313" key="4">
    <source>
        <dbReference type="Proteomes" id="UP000295066"/>
    </source>
</evidence>
<dbReference type="Gene3D" id="3.90.45.10">
    <property type="entry name" value="Peptide deformylase"/>
    <property type="match status" value="1"/>
</dbReference>
<keyword evidence="2" id="KW-0479">Metal-binding</keyword>
<dbReference type="SUPFAM" id="SSF56420">
    <property type="entry name" value="Peptide deformylase"/>
    <property type="match status" value="1"/>
</dbReference>
<dbReference type="PANTHER" id="PTHR10458:SF22">
    <property type="entry name" value="PEPTIDE DEFORMYLASE"/>
    <property type="match status" value="1"/>
</dbReference>
<dbReference type="InterPro" id="IPR036821">
    <property type="entry name" value="Peptide_deformylase_sf"/>
</dbReference>
<organism evidence="3 4">
    <name type="scientific">Aminivibrio pyruvatiphilus</name>
    <dbReference type="NCBI Taxonomy" id="1005740"/>
    <lineage>
        <taxon>Bacteria</taxon>
        <taxon>Thermotogati</taxon>
        <taxon>Synergistota</taxon>
        <taxon>Synergistia</taxon>
        <taxon>Synergistales</taxon>
        <taxon>Aminobacteriaceae</taxon>
        <taxon>Aminivibrio</taxon>
    </lineage>
</organism>
<dbReference type="GO" id="GO:0006412">
    <property type="term" value="P:translation"/>
    <property type="evidence" value="ECO:0007669"/>
    <property type="project" value="UniProtKB-UniRule"/>
</dbReference>
<dbReference type="InterPro" id="IPR023635">
    <property type="entry name" value="Peptide_deformylase"/>
</dbReference>